<feature type="region of interest" description="Disordered" evidence="1">
    <location>
        <begin position="107"/>
        <end position="155"/>
    </location>
</feature>
<keyword evidence="3" id="KW-1185">Reference proteome</keyword>
<dbReference type="KEGG" id="sbat:G4Z16_00715"/>
<organism evidence="2 3">
    <name type="scientific">Streptomyces bathyalis</name>
    <dbReference type="NCBI Taxonomy" id="2710756"/>
    <lineage>
        <taxon>Bacteria</taxon>
        <taxon>Bacillati</taxon>
        <taxon>Actinomycetota</taxon>
        <taxon>Actinomycetes</taxon>
        <taxon>Kitasatosporales</taxon>
        <taxon>Streptomycetaceae</taxon>
        <taxon>Streptomyces</taxon>
    </lineage>
</organism>
<dbReference type="AlphaFoldDB" id="A0A7T1WQD0"/>
<proteinExistence type="predicted"/>
<name>A0A7T1WQD0_9ACTN</name>
<sequence length="155" mass="16910">MIPARTAQQNLAVVTHHWDDLTDALGTPNTVSWPPSGLAAYLNALDQLDADEIALAWQAGLEDRADRPYDALDERPVPIRVAVHDTMRTVELALFDCADQIASAVQRPAARVKSVGPATKSADASHWPQRRTRPTPHAGPTSRIPPVRRRSPQCG</sequence>
<gene>
    <name evidence="2" type="ORF">G4Z16_00715</name>
</gene>
<evidence type="ECO:0000313" key="2">
    <source>
        <dbReference type="EMBL" id="QPP05154.1"/>
    </source>
</evidence>
<dbReference type="RefSeq" id="WP_197348652.1">
    <property type="nucleotide sequence ID" value="NZ_CP048882.1"/>
</dbReference>
<evidence type="ECO:0000256" key="1">
    <source>
        <dbReference type="SAM" id="MobiDB-lite"/>
    </source>
</evidence>
<dbReference type="Proteomes" id="UP000595046">
    <property type="component" value="Chromosome"/>
</dbReference>
<protein>
    <submittedName>
        <fullName evidence="2">Uncharacterized protein</fullName>
    </submittedName>
</protein>
<dbReference type="EMBL" id="CP048882">
    <property type="protein sequence ID" value="QPP05154.1"/>
    <property type="molecule type" value="Genomic_DNA"/>
</dbReference>
<reference evidence="3" key="1">
    <citation type="submission" date="2020-02" db="EMBL/GenBank/DDBJ databases">
        <title>Streptomyces sp. ASO4wet.</title>
        <authorList>
            <person name="Risdian C."/>
            <person name="Landwehr W."/>
            <person name="Schupp P."/>
            <person name="Wink J."/>
        </authorList>
    </citation>
    <scope>NUCLEOTIDE SEQUENCE [LARGE SCALE GENOMIC DNA]</scope>
    <source>
        <strain evidence="3">ASO4wet</strain>
    </source>
</reference>
<evidence type="ECO:0000313" key="3">
    <source>
        <dbReference type="Proteomes" id="UP000595046"/>
    </source>
</evidence>
<feature type="compositionally biased region" description="Basic residues" evidence="1">
    <location>
        <begin position="146"/>
        <end position="155"/>
    </location>
</feature>
<accession>A0A7T1WQD0</accession>